<dbReference type="RefSeq" id="WP_386721535.1">
    <property type="nucleotide sequence ID" value="NZ_JBHRSZ010000004.1"/>
</dbReference>
<dbReference type="Pfam" id="PF11102">
    <property type="entry name" value="YjbF"/>
    <property type="match status" value="1"/>
</dbReference>
<sequence>MEVFQPLMSFRKLKESLPLGLKKIRRFWLLNSKLVGILVIGLGVSACTSNSSLGVVGKSLEMAFIGHPDAQFDREYIDSIPYASMILKIGKGPKSLVVHSKTSNEDVHWVAADYSLYVTRHGRIVKTANLPINRMGFESRHQDPIWQIQQGLPFNTEVYYEVDFQPGNFFATPFRATFEFDGTETLEILGETFETDRYVERFKSEKLYWEEANYFWFDKGTGKLRQTLQFVDPKTPAFLTQNVR</sequence>
<comment type="caution">
    <text evidence="1">The sequence shown here is derived from an EMBL/GenBank/DDBJ whole genome shotgun (WGS) entry which is preliminary data.</text>
</comment>
<evidence type="ECO:0000313" key="2">
    <source>
        <dbReference type="Proteomes" id="UP001595476"/>
    </source>
</evidence>
<gene>
    <name evidence="1" type="ORF">ACFOEK_09125</name>
</gene>
<name>A0ABV7HEM8_9GAMM</name>
<keyword evidence="2" id="KW-1185">Reference proteome</keyword>
<dbReference type="InterPro" id="IPR023373">
    <property type="entry name" value="YmcC_sf"/>
</dbReference>
<dbReference type="Gene3D" id="2.40.360.10">
    <property type="entry name" value="YmcC-like"/>
    <property type="match status" value="1"/>
</dbReference>
<reference evidence="2" key="1">
    <citation type="journal article" date="2019" name="Int. J. Syst. Evol. Microbiol.">
        <title>The Global Catalogue of Microorganisms (GCM) 10K type strain sequencing project: providing services to taxonomists for standard genome sequencing and annotation.</title>
        <authorList>
            <consortium name="The Broad Institute Genomics Platform"/>
            <consortium name="The Broad Institute Genome Sequencing Center for Infectious Disease"/>
            <person name="Wu L."/>
            <person name="Ma J."/>
        </authorList>
    </citation>
    <scope>NUCLEOTIDE SEQUENCE [LARGE SCALE GENOMIC DNA]</scope>
    <source>
        <strain evidence="2">KCTC 52438</strain>
    </source>
</reference>
<dbReference type="EMBL" id="JBHRSZ010000004">
    <property type="protein sequence ID" value="MFC3151186.1"/>
    <property type="molecule type" value="Genomic_DNA"/>
</dbReference>
<dbReference type="SUPFAM" id="SSF159270">
    <property type="entry name" value="YmcC-like"/>
    <property type="match status" value="1"/>
</dbReference>
<dbReference type="Proteomes" id="UP001595476">
    <property type="component" value="Unassembled WGS sequence"/>
</dbReference>
<dbReference type="InterPro" id="IPR021308">
    <property type="entry name" value="GfcB"/>
</dbReference>
<keyword evidence="1" id="KW-0449">Lipoprotein</keyword>
<protein>
    <submittedName>
        <fullName evidence="1">YjbF family lipoprotein</fullName>
    </submittedName>
</protein>
<organism evidence="1 2">
    <name type="scientific">Litoribrevibacter euphylliae</name>
    <dbReference type="NCBI Taxonomy" id="1834034"/>
    <lineage>
        <taxon>Bacteria</taxon>
        <taxon>Pseudomonadati</taxon>
        <taxon>Pseudomonadota</taxon>
        <taxon>Gammaproteobacteria</taxon>
        <taxon>Oceanospirillales</taxon>
        <taxon>Oceanospirillaceae</taxon>
        <taxon>Litoribrevibacter</taxon>
    </lineage>
</organism>
<accession>A0ABV7HEM8</accession>
<proteinExistence type="predicted"/>
<evidence type="ECO:0000313" key="1">
    <source>
        <dbReference type="EMBL" id="MFC3151186.1"/>
    </source>
</evidence>